<evidence type="ECO:0000256" key="1">
    <source>
        <dbReference type="PROSITE-ProRule" id="PRU00023"/>
    </source>
</evidence>
<dbReference type="EMBL" id="HE575323">
    <property type="protein sequence ID" value="CCC93927.1"/>
    <property type="molecule type" value="Genomic_DNA"/>
</dbReference>
<sequence length="251" mass="27489">MDRHQRDEASGVSGTDQLAPADNLLPSFIVFGGARYERATKRSKPIRNADTQTDGKAAHTLARDTVGYMTHQLKLASVFLHLEPNIPSSCSPKQAAQNGELMLLNTSAQTCDSFSLRNIWTTAYAAGVKELQTLLENDCSAINAKGFVVYNRRQLGVKKLSEKFVLGLGQKGSPLQYAAMAGHIDSVLLLLTRGAEDDSYPYLKDILGDEMDTTVKSMSASFRAEQKEKRMRGKEKPRSKAVVIPPSLAVE</sequence>
<name>G0UX10_TRYCI</name>
<evidence type="ECO:0000256" key="2">
    <source>
        <dbReference type="SAM" id="MobiDB-lite"/>
    </source>
</evidence>
<organism evidence="3">
    <name type="scientific">Trypanosoma congolense (strain IL3000)</name>
    <dbReference type="NCBI Taxonomy" id="1068625"/>
    <lineage>
        <taxon>Eukaryota</taxon>
        <taxon>Discoba</taxon>
        <taxon>Euglenozoa</taxon>
        <taxon>Kinetoplastea</taxon>
        <taxon>Metakinetoplastina</taxon>
        <taxon>Trypanosomatida</taxon>
        <taxon>Trypanosomatidae</taxon>
        <taxon>Trypanosoma</taxon>
        <taxon>Nannomonas</taxon>
    </lineage>
</organism>
<dbReference type="InterPro" id="IPR002110">
    <property type="entry name" value="Ankyrin_rpt"/>
</dbReference>
<evidence type="ECO:0000313" key="3">
    <source>
        <dbReference type="EMBL" id="CCC93927.1"/>
    </source>
</evidence>
<protein>
    <submittedName>
        <fullName evidence="3">Uncharacterized protein</fullName>
    </submittedName>
</protein>
<dbReference type="AlphaFoldDB" id="G0UX10"/>
<dbReference type="VEuPathDB" id="TriTrypDB:TcIL3000_10_7000"/>
<accession>G0UX10</accession>
<keyword evidence="1" id="KW-0040">ANK repeat</keyword>
<reference evidence="3" key="1">
    <citation type="journal article" date="2012" name="Proc. Natl. Acad. Sci. U.S.A.">
        <title>Antigenic diversity is generated by distinct evolutionary mechanisms in African trypanosome species.</title>
        <authorList>
            <person name="Jackson A.P."/>
            <person name="Berry A."/>
            <person name="Aslett M."/>
            <person name="Allison H.C."/>
            <person name="Burton P."/>
            <person name="Vavrova-Anderson J."/>
            <person name="Brown R."/>
            <person name="Browne H."/>
            <person name="Corton N."/>
            <person name="Hauser H."/>
            <person name="Gamble J."/>
            <person name="Gilderthorp R."/>
            <person name="Marcello L."/>
            <person name="McQuillan J."/>
            <person name="Otto T.D."/>
            <person name="Quail M.A."/>
            <person name="Sanders M.J."/>
            <person name="van Tonder A."/>
            <person name="Ginger M.L."/>
            <person name="Field M.C."/>
            <person name="Barry J.D."/>
            <person name="Hertz-Fowler C."/>
            <person name="Berriman M."/>
        </authorList>
    </citation>
    <scope>NUCLEOTIDE SEQUENCE</scope>
    <source>
        <strain evidence="3">IL3000</strain>
    </source>
</reference>
<feature type="region of interest" description="Disordered" evidence="2">
    <location>
        <begin position="220"/>
        <end position="251"/>
    </location>
</feature>
<proteinExistence type="predicted"/>
<dbReference type="PROSITE" id="PS50088">
    <property type="entry name" value="ANK_REPEAT"/>
    <property type="match status" value="1"/>
</dbReference>
<feature type="compositionally biased region" description="Basic and acidic residues" evidence="2">
    <location>
        <begin position="224"/>
        <end position="238"/>
    </location>
</feature>
<feature type="repeat" description="ANK" evidence="1">
    <location>
        <begin position="170"/>
        <end position="202"/>
    </location>
</feature>
<gene>
    <name evidence="3" type="ORF">TCIL3000_10_7000</name>
</gene>
<dbReference type="PROSITE" id="PS50297">
    <property type="entry name" value="ANK_REP_REGION"/>
    <property type="match status" value="1"/>
</dbReference>